<proteinExistence type="predicted"/>
<dbReference type="InterPro" id="IPR051625">
    <property type="entry name" value="Signaling_Regulatory_Domain"/>
</dbReference>
<evidence type="ECO:0000313" key="4">
    <source>
        <dbReference type="EMBL" id="EFN73540.1"/>
    </source>
</evidence>
<dbReference type="PROSITE" id="PS50097">
    <property type="entry name" value="BTB"/>
    <property type="match status" value="1"/>
</dbReference>
<dbReference type="EMBL" id="GL435293">
    <property type="protein sequence ID" value="EFN73540.1"/>
    <property type="molecule type" value="Genomic_DNA"/>
</dbReference>
<dbReference type="SUPFAM" id="SSF54695">
    <property type="entry name" value="POZ domain"/>
    <property type="match status" value="1"/>
</dbReference>
<dbReference type="PANTHER" id="PTHR22872">
    <property type="entry name" value="BTK-BINDING PROTEIN-RELATED"/>
    <property type="match status" value="1"/>
</dbReference>
<dbReference type="STRING" id="104421.E1ZZ49"/>
<dbReference type="OMA" id="MIMAFND"/>
<feature type="repeat" description="RCC1" evidence="2">
    <location>
        <begin position="219"/>
        <end position="269"/>
    </location>
</feature>
<feature type="repeat" description="RCC1" evidence="2">
    <location>
        <begin position="159"/>
        <end position="218"/>
    </location>
</feature>
<dbReference type="InterPro" id="IPR000408">
    <property type="entry name" value="Reg_chr_condens"/>
</dbReference>
<dbReference type="Proteomes" id="UP000000311">
    <property type="component" value="Unassembled WGS sequence"/>
</dbReference>
<dbReference type="PANTHER" id="PTHR22872:SF10">
    <property type="entry name" value="ULTRAVIOLET-B RECEPTOR UVR8"/>
    <property type="match status" value="1"/>
</dbReference>
<evidence type="ECO:0000259" key="3">
    <source>
        <dbReference type="PROSITE" id="PS50097"/>
    </source>
</evidence>
<dbReference type="InterPro" id="IPR011333">
    <property type="entry name" value="SKP1/BTB/POZ_sf"/>
</dbReference>
<dbReference type="PROSITE" id="PS50012">
    <property type="entry name" value="RCC1_3"/>
    <property type="match status" value="4"/>
</dbReference>
<sequence>MSFLERNRVIKYKSLSDLEKKWQFFIFLQPEFISQIHMIMAFNDNAAMIVTKDKMVYGLGYNGHGLLGINDENDIFPPKKIEELCGKNIKTFCCYDSCSPVFALTEEGKIYSWGSNIDRKLGLDLKPSRKIYLPTKVINEECIDIACSSDHALALTKDGKIYTWGTEKYEQFLNEGASYRGVATISIGFPYEVKFNCETEKIICIACGVMFNVVITDNGKVYSWGLNGGRLGLGHYEKKLSPCLIFSLVDVKIVKVVCGAMFTLALTDKGEVYSWGVGLYSKREMNPTKVNMSKIGKVSDIAAQYNMGAAFDENGNVFIWGKYFDQESTSDLTIQVEKQSIHVHKAILMIRCQYYRNMFKYNWKENDQNIITQDQFSYNVYKAFLEYLYTGIINLPSEKVLELAQLADAYGETNLKENCVLLIKQTITVSNVAMIYKEAVQYNSQEVEEICFQFALDHLTDMVQTENFINLNEDIKTNFLIKAAKVGAFKK</sequence>
<dbReference type="InterPro" id="IPR058923">
    <property type="entry name" value="RCC1-like_dom"/>
</dbReference>
<dbReference type="PRINTS" id="PR00633">
    <property type="entry name" value="RCCNDNSATION"/>
</dbReference>
<evidence type="ECO:0000313" key="5">
    <source>
        <dbReference type="Proteomes" id="UP000000311"/>
    </source>
</evidence>
<dbReference type="Pfam" id="PF25390">
    <property type="entry name" value="WD40_RLD"/>
    <property type="match status" value="1"/>
</dbReference>
<name>E1ZZ49_CAMFO</name>
<dbReference type="InterPro" id="IPR009091">
    <property type="entry name" value="RCC1/BLIP-II"/>
</dbReference>
<keyword evidence="5" id="KW-1185">Reference proteome</keyword>
<organism evidence="5">
    <name type="scientific">Camponotus floridanus</name>
    <name type="common">Florida carpenter ant</name>
    <dbReference type="NCBI Taxonomy" id="104421"/>
    <lineage>
        <taxon>Eukaryota</taxon>
        <taxon>Metazoa</taxon>
        <taxon>Ecdysozoa</taxon>
        <taxon>Arthropoda</taxon>
        <taxon>Hexapoda</taxon>
        <taxon>Insecta</taxon>
        <taxon>Pterygota</taxon>
        <taxon>Neoptera</taxon>
        <taxon>Endopterygota</taxon>
        <taxon>Hymenoptera</taxon>
        <taxon>Apocrita</taxon>
        <taxon>Aculeata</taxon>
        <taxon>Formicoidea</taxon>
        <taxon>Formicidae</taxon>
        <taxon>Formicinae</taxon>
        <taxon>Camponotus</taxon>
    </lineage>
</organism>
<accession>E1ZZ49</accession>
<evidence type="ECO:0000256" key="1">
    <source>
        <dbReference type="ARBA" id="ARBA00022737"/>
    </source>
</evidence>
<feature type="repeat" description="RCC1" evidence="2">
    <location>
        <begin position="270"/>
        <end position="314"/>
    </location>
</feature>
<dbReference type="InParanoid" id="E1ZZ49"/>
<feature type="domain" description="BTB" evidence="3">
    <location>
        <begin position="330"/>
        <end position="397"/>
    </location>
</feature>
<dbReference type="Gene3D" id="2.130.10.30">
    <property type="entry name" value="Regulator of chromosome condensation 1/beta-lactamase-inhibitor protein II"/>
    <property type="match status" value="2"/>
</dbReference>
<protein>
    <submittedName>
        <fullName evidence="4">RCC1 and BTB domain-containing protein 1</fullName>
    </submittedName>
</protein>
<dbReference type="SUPFAM" id="SSF50985">
    <property type="entry name" value="RCC1/BLIP-II"/>
    <property type="match status" value="1"/>
</dbReference>
<dbReference type="InterPro" id="IPR000210">
    <property type="entry name" value="BTB/POZ_dom"/>
</dbReference>
<dbReference type="CDD" id="cd18298">
    <property type="entry name" value="BTB_POZ_RCBTB1_2"/>
    <property type="match status" value="1"/>
</dbReference>
<dbReference type="SMART" id="SM00225">
    <property type="entry name" value="BTB"/>
    <property type="match status" value="1"/>
</dbReference>
<dbReference type="OrthoDB" id="5981550at2759"/>
<dbReference type="Gene3D" id="1.25.40.420">
    <property type="match status" value="1"/>
</dbReference>
<dbReference type="AlphaFoldDB" id="E1ZZ49"/>
<evidence type="ECO:0000256" key="2">
    <source>
        <dbReference type="PROSITE-ProRule" id="PRU00235"/>
    </source>
</evidence>
<feature type="repeat" description="RCC1" evidence="2">
    <location>
        <begin position="108"/>
        <end position="158"/>
    </location>
</feature>
<keyword evidence="1" id="KW-0677">Repeat</keyword>
<gene>
    <name evidence="4" type="ORF">EAG_09562</name>
</gene>
<reference evidence="4 5" key="1">
    <citation type="journal article" date="2010" name="Science">
        <title>Genomic comparison of the ants Camponotus floridanus and Harpegnathos saltator.</title>
        <authorList>
            <person name="Bonasio R."/>
            <person name="Zhang G."/>
            <person name="Ye C."/>
            <person name="Mutti N.S."/>
            <person name="Fang X."/>
            <person name="Qin N."/>
            <person name="Donahue G."/>
            <person name="Yang P."/>
            <person name="Li Q."/>
            <person name="Li C."/>
            <person name="Zhang P."/>
            <person name="Huang Z."/>
            <person name="Berger S.L."/>
            <person name="Reinberg D."/>
            <person name="Wang J."/>
            <person name="Liebig J."/>
        </authorList>
    </citation>
    <scope>NUCLEOTIDE SEQUENCE [LARGE SCALE GENOMIC DNA]</scope>
    <source>
        <strain evidence="5">C129</strain>
    </source>
</reference>